<dbReference type="NCBIfam" id="TIGR00654">
    <property type="entry name" value="PhzF_family"/>
    <property type="match status" value="1"/>
</dbReference>
<evidence type="ECO:0000256" key="2">
    <source>
        <dbReference type="ARBA" id="ARBA00023235"/>
    </source>
</evidence>
<evidence type="ECO:0000256" key="1">
    <source>
        <dbReference type="ARBA" id="ARBA00008270"/>
    </source>
</evidence>
<comment type="caution">
    <text evidence="4">The sequence shown here is derived from an EMBL/GenBank/DDBJ whole genome shotgun (WGS) entry which is preliminary data.</text>
</comment>
<name>A0A4V2ZXE1_9GAMM</name>
<dbReference type="Pfam" id="PF02567">
    <property type="entry name" value="PhzC-PhzF"/>
    <property type="match status" value="1"/>
</dbReference>
<dbReference type="RefSeq" id="WP_133208862.1">
    <property type="nucleotide sequence ID" value="NZ_SMSE01000001.1"/>
</dbReference>
<dbReference type="PIRSF" id="PIRSF016184">
    <property type="entry name" value="PhzC_PhzF"/>
    <property type="match status" value="1"/>
</dbReference>
<accession>A0A4V2ZXE1</accession>
<dbReference type="GO" id="GO:0005737">
    <property type="term" value="C:cytoplasm"/>
    <property type="evidence" value="ECO:0007669"/>
    <property type="project" value="TreeGrafter"/>
</dbReference>
<gene>
    <name evidence="4" type="ORF">E2F43_00085</name>
</gene>
<dbReference type="OrthoDB" id="9788221at2"/>
<dbReference type="EMBL" id="SMSE01000001">
    <property type="protein sequence ID" value="TDG14685.1"/>
    <property type="molecule type" value="Genomic_DNA"/>
</dbReference>
<organism evidence="4 5">
    <name type="scientific">Seongchinamella unica</name>
    <dbReference type="NCBI Taxonomy" id="2547392"/>
    <lineage>
        <taxon>Bacteria</taxon>
        <taxon>Pseudomonadati</taxon>
        <taxon>Pseudomonadota</taxon>
        <taxon>Gammaproteobacteria</taxon>
        <taxon>Cellvibrionales</taxon>
        <taxon>Halieaceae</taxon>
        <taxon>Seongchinamella</taxon>
    </lineage>
</organism>
<evidence type="ECO:0000313" key="5">
    <source>
        <dbReference type="Proteomes" id="UP000295554"/>
    </source>
</evidence>
<dbReference type="SUPFAM" id="SSF54506">
    <property type="entry name" value="Diaminopimelate epimerase-like"/>
    <property type="match status" value="1"/>
</dbReference>
<dbReference type="InterPro" id="IPR003719">
    <property type="entry name" value="Phenazine_PhzF-like"/>
</dbReference>
<dbReference type="Gene3D" id="3.10.310.10">
    <property type="entry name" value="Diaminopimelate Epimerase, Chain A, domain 1"/>
    <property type="match status" value="2"/>
</dbReference>
<keyword evidence="2" id="KW-0413">Isomerase</keyword>
<evidence type="ECO:0000313" key="4">
    <source>
        <dbReference type="EMBL" id="TDG14685.1"/>
    </source>
</evidence>
<protein>
    <submittedName>
        <fullName evidence="4">PhzF family phenazine biosynthesis protein</fullName>
    </submittedName>
</protein>
<feature type="active site" evidence="3">
    <location>
        <position position="46"/>
    </location>
</feature>
<dbReference type="PANTHER" id="PTHR13774:SF17">
    <property type="entry name" value="PHENAZINE BIOSYNTHESIS-LIKE DOMAIN-CONTAINING PROTEIN"/>
    <property type="match status" value="1"/>
</dbReference>
<sequence>MKLNVHYIDAFTDSLFKGNPAAVIISDTWLSDELMQSIAAENNLSETAFAVKTKAGYRIRWFSPLTEIEFCGHATLATAYVLFNQYSKLRSINFYAKAVGELEVHKARDGFIQMIFPNRMPEPVDDIPEALIDGLSIKPTEVYVNQQAYFAIYSDAEQVFAVEQDQDKIRQLKPYDVTVTAPAAGYDFVSRYFWPANGGDEDPVTGSIHTGLAPFWSERLGKQDLRAYQASRRGGELLCKVDRDRVFIQGKAVSYLSGIIEI</sequence>
<dbReference type="GO" id="GO:0016853">
    <property type="term" value="F:isomerase activity"/>
    <property type="evidence" value="ECO:0007669"/>
    <property type="project" value="UniProtKB-KW"/>
</dbReference>
<dbReference type="PANTHER" id="PTHR13774">
    <property type="entry name" value="PHENAZINE BIOSYNTHESIS PROTEIN"/>
    <property type="match status" value="1"/>
</dbReference>
<proteinExistence type="inferred from homology"/>
<evidence type="ECO:0000256" key="3">
    <source>
        <dbReference type="PIRSR" id="PIRSR016184-1"/>
    </source>
</evidence>
<comment type="similarity">
    <text evidence="1">Belongs to the PhzF family.</text>
</comment>
<dbReference type="AlphaFoldDB" id="A0A4V2ZXE1"/>
<reference evidence="4 5" key="1">
    <citation type="submission" date="2019-03" db="EMBL/GenBank/DDBJ databases">
        <title>Seongchinamella monodicae gen. nov., sp. nov., a novel member of the Gammaproteobacteria isolated from a tidal mudflat of beach.</title>
        <authorList>
            <person name="Yang H.G."/>
            <person name="Kang J.W."/>
            <person name="Lee S.D."/>
        </authorList>
    </citation>
    <scope>NUCLEOTIDE SEQUENCE [LARGE SCALE GENOMIC DNA]</scope>
    <source>
        <strain evidence="4 5">GH4-78</strain>
    </source>
</reference>
<keyword evidence="5" id="KW-1185">Reference proteome</keyword>
<dbReference type="Proteomes" id="UP000295554">
    <property type="component" value="Unassembled WGS sequence"/>
</dbReference>